<dbReference type="InterPro" id="IPR032675">
    <property type="entry name" value="LRR_dom_sf"/>
</dbReference>
<feature type="compositionally biased region" description="Basic and acidic residues" evidence="19">
    <location>
        <begin position="732"/>
        <end position="746"/>
    </location>
</feature>
<comment type="catalytic activity">
    <reaction evidence="16">
        <text>L-threonyl-[protein] + ATP = O-phospho-L-threonyl-[protein] + ADP + H(+)</text>
        <dbReference type="Rhea" id="RHEA:46608"/>
        <dbReference type="Rhea" id="RHEA-COMP:11060"/>
        <dbReference type="Rhea" id="RHEA-COMP:11605"/>
        <dbReference type="ChEBI" id="CHEBI:15378"/>
        <dbReference type="ChEBI" id="CHEBI:30013"/>
        <dbReference type="ChEBI" id="CHEBI:30616"/>
        <dbReference type="ChEBI" id="CHEBI:61977"/>
        <dbReference type="ChEBI" id="CHEBI:456216"/>
        <dbReference type="EC" id="2.7.11.1"/>
    </reaction>
</comment>
<evidence type="ECO:0000256" key="4">
    <source>
        <dbReference type="ARBA" id="ARBA00022614"/>
    </source>
</evidence>
<dbReference type="EC" id="2.7.11.1" evidence="2"/>
<keyword evidence="5" id="KW-0808">Transferase</keyword>
<keyword evidence="24" id="KW-1185">Reference proteome</keyword>
<keyword evidence="9 18" id="KW-0547">Nucleotide-binding</keyword>
<organism evidence="23 24">
    <name type="scientific">Adiantum capillus-veneris</name>
    <name type="common">Maidenhair fern</name>
    <dbReference type="NCBI Taxonomy" id="13818"/>
    <lineage>
        <taxon>Eukaryota</taxon>
        <taxon>Viridiplantae</taxon>
        <taxon>Streptophyta</taxon>
        <taxon>Embryophyta</taxon>
        <taxon>Tracheophyta</taxon>
        <taxon>Polypodiopsida</taxon>
        <taxon>Polypodiidae</taxon>
        <taxon>Polypodiales</taxon>
        <taxon>Pteridineae</taxon>
        <taxon>Pteridaceae</taxon>
        <taxon>Vittarioideae</taxon>
        <taxon>Adiantum</taxon>
    </lineage>
</organism>
<dbReference type="GO" id="GO:0016020">
    <property type="term" value="C:membrane"/>
    <property type="evidence" value="ECO:0007669"/>
    <property type="project" value="UniProtKB-SubCell"/>
</dbReference>
<gene>
    <name evidence="23" type="ORF">GOP47_0021657</name>
</gene>
<keyword evidence="14" id="KW-0675">Receptor</keyword>
<dbReference type="Gene3D" id="3.80.10.10">
    <property type="entry name" value="Ribonuclease Inhibitor"/>
    <property type="match status" value="3"/>
</dbReference>
<evidence type="ECO:0000256" key="19">
    <source>
        <dbReference type="SAM" id="MobiDB-lite"/>
    </source>
</evidence>
<reference evidence="23" key="1">
    <citation type="submission" date="2021-01" db="EMBL/GenBank/DDBJ databases">
        <title>Adiantum capillus-veneris genome.</title>
        <authorList>
            <person name="Fang Y."/>
            <person name="Liao Q."/>
        </authorList>
    </citation>
    <scope>NUCLEOTIDE SEQUENCE</scope>
    <source>
        <strain evidence="23">H3</strain>
        <tissue evidence="23">Leaf</tissue>
    </source>
</reference>
<dbReference type="OrthoDB" id="1900544at2759"/>
<name>A0A9D4U854_ADICA</name>
<dbReference type="Gene3D" id="1.10.510.10">
    <property type="entry name" value="Transferase(Phosphotransferase) domain 1"/>
    <property type="match status" value="1"/>
</dbReference>
<sequence length="765" mass="85619">MRVFQLYLFVSWSVAAWTSSAAVLSDGESLQAIRDAWKLNQSWWQGDDPCNGWEGVRCDANNRVTYLNLSNTGVYGPVPDEISNLNHLTNLDLCNIRNPKPPYNLISGDLSPLGSLTNLLHLNLSFNHIQLNTFPTAIYNLSNLITLKLDNNAISGSLPTELSQLKSLIYIYLGNNSLKGPLPKEYSKLVNLQELSLWNNDLQSTIPPDFGDLKNLTYLNLHDCSLYGGLPEELGSLKNLHNMSLYRNQLTGSIPEAWRNLTNLRNLFLFNNYLTKSIPPWLLALPKLYNLSVTCNYLSGAAPTPSNKISLNSTGNCFTGSDSDHKIRCSQLYFNCDSFFEAVPNGSCPSCPFQQALDDPTTCVCMYNVSTGGSHKRAKLIGSIVSVVAAIACVFLLWWRWSRMHKRSKTDEWEGPEGVQHFLYRDLSRATNGFNSSHEIGIGGFGKVFCGVVDGKTVAIKKAHASSIKSISSFRNEVILLSRLHHRNLVRLLGFCEEDGIQILVYEYMPNGNLHTLLFKNRSTIQLDWLKRLDIALGVAQGLEYLHSFADPPVIHRDVKPSNVLLDENLVAKLSDFGISREAPEFQTEFSTRPAGTVGYIDPQYILREHLTTASDVYSFGMVLLELVSGQKSIDNTRIDEHNLVEWAKIQLRSEDLKSIVDPRLGDDYPEKEYYDIVRLAIDCAAFDSANRPSMKVVLSILDSCRWAVAPHVHEQMGNVHHKSFLPEEDDGRSTEGKARVVREDDNSVVDGSSRSFSVSLLSSR</sequence>
<evidence type="ECO:0000256" key="16">
    <source>
        <dbReference type="ARBA" id="ARBA00047899"/>
    </source>
</evidence>
<evidence type="ECO:0000256" key="1">
    <source>
        <dbReference type="ARBA" id="ARBA00004479"/>
    </source>
</evidence>
<evidence type="ECO:0000259" key="22">
    <source>
        <dbReference type="PROSITE" id="PS50011"/>
    </source>
</evidence>
<feature type="binding site" evidence="18">
    <location>
        <position position="462"/>
    </location>
    <ligand>
        <name>ATP</name>
        <dbReference type="ChEBI" id="CHEBI:30616"/>
    </ligand>
</feature>
<evidence type="ECO:0000256" key="10">
    <source>
        <dbReference type="ARBA" id="ARBA00022777"/>
    </source>
</evidence>
<dbReference type="InterPro" id="IPR000719">
    <property type="entry name" value="Prot_kinase_dom"/>
</dbReference>
<dbReference type="PANTHER" id="PTHR45974:SF266">
    <property type="entry name" value="LEUCINE-RICH REPEAT RECEPTOR PROTEIN KINASE HPCA1"/>
    <property type="match status" value="1"/>
</dbReference>
<keyword evidence="4" id="KW-0433">Leucine-rich repeat</keyword>
<dbReference type="GO" id="GO:0004674">
    <property type="term" value="F:protein serine/threonine kinase activity"/>
    <property type="evidence" value="ECO:0007669"/>
    <property type="project" value="UniProtKB-KW"/>
</dbReference>
<evidence type="ECO:0000256" key="20">
    <source>
        <dbReference type="SAM" id="Phobius"/>
    </source>
</evidence>
<dbReference type="SUPFAM" id="SSF52058">
    <property type="entry name" value="L domain-like"/>
    <property type="match status" value="1"/>
</dbReference>
<dbReference type="Pfam" id="PF23598">
    <property type="entry name" value="LRR_14"/>
    <property type="match status" value="1"/>
</dbReference>
<evidence type="ECO:0000256" key="13">
    <source>
        <dbReference type="ARBA" id="ARBA00023136"/>
    </source>
</evidence>
<comment type="subcellular location">
    <subcellularLocation>
        <location evidence="1">Membrane</location>
        <topology evidence="1">Single-pass type I membrane protein</topology>
    </subcellularLocation>
</comment>
<dbReference type="CDD" id="cd14066">
    <property type="entry name" value="STKc_IRAK"/>
    <property type="match status" value="1"/>
</dbReference>
<evidence type="ECO:0000256" key="2">
    <source>
        <dbReference type="ARBA" id="ARBA00012513"/>
    </source>
</evidence>
<feature type="compositionally biased region" description="Low complexity" evidence="19">
    <location>
        <begin position="749"/>
        <end position="765"/>
    </location>
</feature>
<evidence type="ECO:0000256" key="7">
    <source>
        <dbReference type="ARBA" id="ARBA00022729"/>
    </source>
</evidence>
<evidence type="ECO:0000313" key="24">
    <source>
        <dbReference type="Proteomes" id="UP000886520"/>
    </source>
</evidence>
<proteinExistence type="predicted"/>
<accession>A0A9D4U854</accession>
<keyword evidence="15" id="KW-0325">Glycoprotein</keyword>
<feature type="chain" id="PRO_5039291685" description="non-specific serine/threonine protein kinase" evidence="21">
    <location>
        <begin position="22"/>
        <end position="765"/>
    </location>
</feature>
<keyword evidence="12 20" id="KW-1133">Transmembrane helix</keyword>
<dbReference type="InterPro" id="IPR003591">
    <property type="entry name" value="Leu-rich_rpt_typical-subtyp"/>
</dbReference>
<dbReference type="InterPro" id="IPR008271">
    <property type="entry name" value="Ser/Thr_kinase_AS"/>
</dbReference>
<feature type="signal peptide" evidence="21">
    <location>
        <begin position="1"/>
        <end position="21"/>
    </location>
</feature>
<dbReference type="SMART" id="SM00369">
    <property type="entry name" value="LRR_TYP"/>
    <property type="match status" value="5"/>
</dbReference>
<feature type="domain" description="Protein kinase" evidence="22">
    <location>
        <begin position="434"/>
        <end position="717"/>
    </location>
</feature>
<dbReference type="SUPFAM" id="SSF56112">
    <property type="entry name" value="Protein kinase-like (PK-like)"/>
    <property type="match status" value="1"/>
</dbReference>
<evidence type="ECO:0000256" key="9">
    <source>
        <dbReference type="ARBA" id="ARBA00022741"/>
    </source>
</evidence>
<dbReference type="FunFam" id="3.30.200.20:FF:000039">
    <property type="entry name" value="receptor-like protein kinase FERONIA"/>
    <property type="match status" value="1"/>
</dbReference>
<keyword evidence="13 20" id="KW-0472">Membrane</keyword>
<dbReference type="PROSITE" id="PS00107">
    <property type="entry name" value="PROTEIN_KINASE_ATP"/>
    <property type="match status" value="1"/>
</dbReference>
<evidence type="ECO:0000256" key="6">
    <source>
        <dbReference type="ARBA" id="ARBA00022692"/>
    </source>
</evidence>
<dbReference type="InterPro" id="IPR017441">
    <property type="entry name" value="Protein_kinase_ATP_BS"/>
</dbReference>
<evidence type="ECO:0000256" key="3">
    <source>
        <dbReference type="ARBA" id="ARBA00022527"/>
    </source>
</evidence>
<dbReference type="FunFam" id="3.80.10.10:FF:000041">
    <property type="entry name" value="LRR receptor-like serine/threonine-protein kinase ERECTA"/>
    <property type="match status" value="2"/>
</dbReference>
<evidence type="ECO:0000256" key="8">
    <source>
        <dbReference type="ARBA" id="ARBA00022737"/>
    </source>
</evidence>
<dbReference type="SMART" id="SM00220">
    <property type="entry name" value="S_TKc"/>
    <property type="match status" value="1"/>
</dbReference>
<dbReference type="FunFam" id="1.10.510.10:FF:000287">
    <property type="entry name" value="probable LRR receptor-like serine/threonine-protein kinase RKF3"/>
    <property type="match status" value="1"/>
</dbReference>
<dbReference type="GO" id="GO:0005524">
    <property type="term" value="F:ATP binding"/>
    <property type="evidence" value="ECO:0007669"/>
    <property type="project" value="UniProtKB-UniRule"/>
</dbReference>
<evidence type="ECO:0000256" key="5">
    <source>
        <dbReference type="ARBA" id="ARBA00022679"/>
    </source>
</evidence>
<keyword evidence="8" id="KW-0677">Repeat</keyword>
<evidence type="ECO:0000256" key="12">
    <source>
        <dbReference type="ARBA" id="ARBA00022989"/>
    </source>
</evidence>
<feature type="transmembrane region" description="Helical" evidence="20">
    <location>
        <begin position="380"/>
        <end position="399"/>
    </location>
</feature>
<dbReference type="AlphaFoldDB" id="A0A9D4U854"/>
<evidence type="ECO:0000256" key="14">
    <source>
        <dbReference type="ARBA" id="ARBA00023170"/>
    </source>
</evidence>
<keyword evidence="10" id="KW-0418">Kinase</keyword>
<keyword evidence="11 18" id="KW-0067">ATP-binding</keyword>
<dbReference type="InterPro" id="IPR055414">
    <property type="entry name" value="LRR_R13L4/SHOC2-like"/>
</dbReference>
<dbReference type="PROSITE" id="PS00108">
    <property type="entry name" value="PROTEIN_KINASE_ST"/>
    <property type="match status" value="1"/>
</dbReference>
<dbReference type="Proteomes" id="UP000886520">
    <property type="component" value="Chromosome 21"/>
</dbReference>
<evidence type="ECO:0000256" key="21">
    <source>
        <dbReference type="SAM" id="SignalP"/>
    </source>
</evidence>
<comment type="caution">
    <text evidence="23">The sequence shown here is derived from an EMBL/GenBank/DDBJ whole genome shotgun (WGS) entry which is preliminary data.</text>
</comment>
<comment type="catalytic activity">
    <reaction evidence="17">
        <text>L-seryl-[protein] + ATP = O-phospho-L-seryl-[protein] + ADP + H(+)</text>
        <dbReference type="Rhea" id="RHEA:17989"/>
        <dbReference type="Rhea" id="RHEA-COMP:9863"/>
        <dbReference type="Rhea" id="RHEA-COMP:11604"/>
        <dbReference type="ChEBI" id="CHEBI:15378"/>
        <dbReference type="ChEBI" id="CHEBI:29999"/>
        <dbReference type="ChEBI" id="CHEBI:30616"/>
        <dbReference type="ChEBI" id="CHEBI:83421"/>
        <dbReference type="ChEBI" id="CHEBI:456216"/>
        <dbReference type="EC" id="2.7.11.1"/>
    </reaction>
</comment>
<feature type="region of interest" description="Disordered" evidence="19">
    <location>
        <begin position="720"/>
        <end position="765"/>
    </location>
</feature>
<dbReference type="Pfam" id="PF00069">
    <property type="entry name" value="Pkinase"/>
    <property type="match status" value="1"/>
</dbReference>
<dbReference type="PROSITE" id="PS50011">
    <property type="entry name" value="PROTEIN_KINASE_DOM"/>
    <property type="match status" value="1"/>
</dbReference>
<evidence type="ECO:0000256" key="18">
    <source>
        <dbReference type="PROSITE-ProRule" id="PRU10141"/>
    </source>
</evidence>
<dbReference type="PANTHER" id="PTHR45974">
    <property type="entry name" value="RECEPTOR-LIKE PROTEIN 55"/>
    <property type="match status" value="1"/>
</dbReference>
<keyword evidence="6 20" id="KW-0812">Transmembrane</keyword>
<dbReference type="EMBL" id="JABFUD020000021">
    <property type="protein sequence ID" value="KAI5063110.1"/>
    <property type="molecule type" value="Genomic_DNA"/>
</dbReference>
<evidence type="ECO:0000256" key="11">
    <source>
        <dbReference type="ARBA" id="ARBA00022840"/>
    </source>
</evidence>
<protein>
    <recommendedName>
        <fullName evidence="2">non-specific serine/threonine protein kinase</fullName>
        <ecNumber evidence="2">2.7.11.1</ecNumber>
    </recommendedName>
</protein>
<evidence type="ECO:0000313" key="23">
    <source>
        <dbReference type="EMBL" id="KAI5063110.1"/>
    </source>
</evidence>
<evidence type="ECO:0000256" key="15">
    <source>
        <dbReference type="ARBA" id="ARBA00023180"/>
    </source>
</evidence>
<dbReference type="InterPro" id="IPR011009">
    <property type="entry name" value="Kinase-like_dom_sf"/>
</dbReference>
<keyword evidence="3" id="KW-0723">Serine/threonine-protein kinase</keyword>
<keyword evidence="7 21" id="KW-0732">Signal</keyword>
<evidence type="ECO:0000256" key="17">
    <source>
        <dbReference type="ARBA" id="ARBA00048679"/>
    </source>
</evidence>
<dbReference type="Gene3D" id="3.30.200.20">
    <property type="entry name" value="Phosphorylase Kinase, domain 1"/>
    <property type="match status" value="1"/>
</dbReference>